<dbReference type="Proteomes" id="UP001183388">
    <property type="component" value="Unassembled WGS sequence"/>
</dbReference>
<keyword evidence="3" id="KW-1185">Reference proteome</keyword>
<keyword evidence="1 2" id="KW-0808">Transferase</keyword>
<protein>
    <submittedName>
        <fullName evidence="2">Sulfotransferase</fullName>
        <ecNumber evidence="2">2.8.2.-</ecNumber>
    </submittedName>
</protein>
<dbReference type="EC" id="2.8.2.-" evidence="2"/>
<name>A0ABU2L5C9_9ACTN</name>
<comment type="caution">
    <text evidence="2">The sequence shown here is derived from an EMBL/GenBank/DDBJ whole genome shotgun (WGS) entry which is preliminary data.</text>
</comment>
<accession>A0ABU2L5C9</accession>
<evidence type="ECO:0000256" key="1">
    <source>
        <dbReference type="ARBA" id="ARBA00022679"/>
    </source>
</evidence>
<dbReference type="InterPro" id="IPR027417">
    <property type="entry name" value="P-loop_NTPase"/>
</dbReference>
<dbReference type="Gene3D" id="3.40.50.300">
    <property type="entry name" value="P-loop containing nucleotide triphosphate hydrolases"/>
    <property type="match status" value="1"/>
</dbReference>
<reference evidence="3" key="1">
    <citation type="submission" date="2023-07" db="EMBL/GenBank/DDBJ databases">
        <title>30 novel species of actinomycetes from the DSMZ collection.</title>
        <authorList>
            <person name="Nouioui I."/>
        </authorList>
    </citation>
    <scope>NUCLEOTIDE SEQUENCE [LARGE SCALE GENOMIC DNA]</scope>
    <source>
        <strain evidence="3">DSM 44917</strain>
    </source>
</reference>
<evidence type="ECO:0000313" key="2">
    <source>
        <dbReference type="EMBL" id="MDT0306770.1"/>
    </source>
</evidence>
<dbReference type="InterPro" id="IPR026634">
    <property type="entry name" value="TPST-like"/>
</dbReference>
<dbReference type="SUPFAM" id="SSF52540">
    <property type="entry name" value="P-loop containing nucleoside triphosphate hydrolases"/>
    <property type="match status" value="1"/>
</dbReference>
<dbReference type="PANTHER" id="PTHR12788:SF10">
    <property type="entry name" value="PROTEIN-TYROSINE SULFOTRANSFERASE"/>
    <property type="match status" value="1"/>
</dbReference>
<dbReference type="RefSeq" id="WP_311629699.1">
    <property type="nucleotide sequence ID" value="NZ_JAVREN010000007.1"/>
</dbReference>
<dbReference type="PANTHER" id="PTHR12788">
    <property type="entry name" value="PROTEIN-TYROSINE SULFOTRANSFERASE 2"/>
    <property type="match status" value="1"/>
</dbReference>
<sequence>MTDTGAGTGAATAAAGTPEPGPVFVFIGGLHRSGTTPLARALATHPQVSGFSETGAKEDEGQYLQTVYRPAAERTRSGPGRFALSPAAHMTEDSPLARPENRERLIAEWGRHWDLGRPFLVEKSPANLMMTRFLQHLFPEARFVVIARHPVIVTLSTKKWAPRTRLSTLFENWFRAHDTLRADAPRVARLHTLSYENLVARPEETLEGVRAFLGLDGPIAAGSVQDRSGPYRERWEAMARASDPLGRRRFRSLCERFEARANAYGYSLLDLDRVPPPSAP</sequence>
<dbReference type="GO" id="GO:0016740">
    <property type="term" value="F:transferase activity"/>
    <property type="evidence" value="ECO:0007669"/>
    <property type="project" value="UniProtKB-KW"/>
</dbReference>
<gene>
    <name evidence="2" type="ORF">RM780_07310</name>
</gene>
<dbReference type="Pfam" id="PF13469">
    <property type="entry name" value="Sulfotransfer_3"/>
    <property type="match status" value="1"/>
</dbReference>
<dbReference type="EMBL" id="JAVREN010000007">
    <property type="protein sequence ID" value="MDT0306770.1"/>
    <property type="molecule type" value="Genomic_DNA"/>
</dbReference>
<organism evidence="2 3">
    <name type="scientific">Streptomyces boetiae</name>
    <dbReference type="NCBI Taxonomy" id="3075541"/>
    <lineage>
        <taxon>Bacteria</taxon>
        <taxon>Bacillati</taxon>
        <taxon>Actinomycetota</taxon>
        <taxon>Actinomycetes</taxon>
        <taxon>Kitasatosporales</taxon>
        <taxon>Streptomycetaceae</taxon>
        <taxon>Streptomyces</taxon>
    </lineage>
</organism>
<proteinExistence type="predicted"/>
<evidence type="ECO:0000313" key="3">
    <source>
        <dbReference type="Proteomes" id="UP001183388"/>
    </source>
</evidence>